<dbReference type="Gene3D" id="3.30.70.100">
    <property type="match status" value="1"/>
</dbReference>
<dbReference type="EMBL" id="ATHJ01000078">
    <property type="protein sequence ID" value="EPR41116.1"/>
    <property type="molecule type" value="Genomic_DNA"/>
</dbReference>
<keyword evidence="3" id="KW-1185">Reference proteome</keyword>
<dbReference type="RefSeq" id="WP_020876662.1">
    <property type="nucleotide sequence ID" value="NZ_ATHJ01000078.1"/>
</dbReference>
<dbReference type="PANTHER" id="PTHR37832">
    <property type="entry name" value="BLL2683 PROTEIN"/>
    <property type="match status" value="1"/>
</dbReference>
<gene>
    <name evidence="2" type="ORF">dsmv_2231</name>
</gene>
<evidence type="ECO:0000313" key="2">
    <source>
        <dbReference type="EMBL" id="EPR41116.1"/>
    </source>
</evidence>
<dbReference type="InterPro" id="IPR011008">
    <property type="entry name" value="Dimeric_a/b-barrel"/>
</dbReference>
<dbReference type="Proteomes" id="UP000014977">
    <property type="component" value="Unassembled WGS sequence"/>
</dbReference>
<reference evidence="2 3" key="1">
    <citation type="journal article" date="2013" name="Genome Announc.">
        <title>Draft genome sequences for three mercury-methylating, sulfate-reducing bacteria.</title>
        <authorList>
            <person name="Brown S.D."/>
            <person name="Hurt R.A.Jr."/>
            <person name="Gilmour C.C."/>
            <person name="Elias D.A."/>
        </authorList>
    </citation>
    <scope>NUCLEOTIDE SEQUENCE [LARGE SCALE GENOMIC DNA]</scope>
    <source>
        <strain evidence="2 3">DSM 2059</strain>
    </source>
</reference>
<evidence type="ECO:0000259" key="1">
    <source>
        <dbReference type="PROSITE" id="PS51502"/>
    </source>
</evidence>
<dbReference type="PANTHER" id="PTHR37832:SF1">
    <property type="entry name" value="STRESS-RESPONSE A_B BARREL DOMAIN-CONTAINING PROTEIN"/>
    <property type="match status" value="1"/>
</dbReference>
<dbReference type="Pfam" id="PF07876">
    <property type="entry name" value="Dabb"/>
    <property type="match status" value="1"/>
</dbReference>
<name>S7TVQ1_DESML</name>
<dbReference type="AlphaFoldDB" id="S7TVQ1"/>
<protein>
    <submittedName>
        <fullName evidence="2">Stress responsive alpha-beta barrel domain-containing protein</fullName>
    </submittedName>
</protein>
<sequence>MIRHLVFLKFKTDVAQGAIAEIEAGLAALPGVIPEIRYYDFGRDVMRSPRSYDFALVSLFDDLDALKRYSEHPSHQAVLQKILAATEQIAAVDFETDTA</sequence>
<dbReference type="OrthoDB" id="9808130at2"/>
<organism evidence="2 3">
    <name type="scientific">Desulfococcus multivorans DSM 2059</name>
    <dbReference type="NCBI Taxonomy" id="1121405"/>
    <lineage>
        <taxon>Bacteria</taxon>
        <taxon>Pseudomonadati</taxon>
        <taxon>Thermodesulfobacteriota</taxon>
        <taxon>Desulfobacteria</taxon>
        <taxon>Desulfobacterales</taxon>
        <taxon>Desulfococcaceae</taxon>
        <taxon>Desulfococcus</taxon>
    </lineage>
</organism>
<dbReference type="SUPFAM" id="SSF54909">
    <property type="entry name" value="Dimeric alpha+beta barrel"/>
    <property type="match status" value="1"/>
</dbReference>
<dbReference type="SMART" id="SM00886">
    <property type="entry name" value="Dabb"/>
    <property type="match status" value="1"/>
</dbReference>
<dbReference type="InterPro" id="IPR013097">
    <property type="entry name" value="Dabb"/>
</dbReference>
<accession>S7TVQ1</accession>
<dbReference type="eggNOG" id="ENOG5032YE5">
    <property type="taxonomic scope" value="Bacteria"/>
</dbReference>
<comment type="caution">
    <text evidence="2">The sequence shown here is derived from an EMBL/GenBank/DDBJ whole genome shotgun (WGS) entry which is preliminary data.</text>
</comment>
<evidence type="ECO:0000313" key="3">
    <source>
        <dbReference type="Proteomes" id="UP000014977"/>
    </source>
</evidence>
<feature type="domain" description="Stress-response A/B barrel" evidence="1">
    <location>
        <begin position="2"/>
        <end position="94"/>
    </location>
</feature>
<dbReference type="PROSITE" id="PS51502">
    <property type="entry name" value="S_R_A_B_BARREL"/>
    <property type="match status" value="1"/>
</dbReference>
<proteinExistence type="predicted"/>
<dbReference type="STRING" id="897.B2D07_17795"/>